<feature type="transmembrane region" description="Helical" evidence="1">
    <location>
        <begin position="20"/>
        <end position="39"/>
    </location>
</feature>
<dbReference type="InterPro" id="IPR002823">
    <property type="entry name" value="DUF112_TM"/>
</dbReference>
<accession>A0A1H6IMU9</accession>
<name>A0A1H6IMU9_9EURY</name>
<feature type="transmembrane region" description="Helical" evidence="1">
    <location>
        <begin position="390"/>
        <end position="408"/>
    </location>
</feature>
<evidence type="ECO:0000313" key="3">
    <source>
        <dbReference type="EMBL" id="SEH50024.1"/>
    </source>
</evidence>
<dbReference type="PANTHER" id="PTHR35342">
    <property type="entry name" value="TRICARBOXYLIC TRANSPORT PROTEIN"/>
    <property type="match status" value="1"/>
</dbReference>
<reference evidence="3 4" key="1">
    <citation type="submission" date="2016-10" db="EMBL/GenBank/DDBJ databases">
        <authorList>
            <person name="de Groot N.N."/>
        </authorList>
    </citation>
    <scope>NUCLEOTIDE SEQUENCE [LARGE SCALE GENOMIC DNA]</scope>
    <source>
        <strain evidence="3 4">IBRC-M10418</strain>
    </source>
</reference>
<feature type="domain" description="DUF112" evidence="2">
    <location>
        <begin position="20"/>
        <end position="440"/>
    </location>
</feature>
<protein>
    <submittedName>
        <fullName evidence="3">Putative tricarboxylic transport membrane protein</fullName>
    </submittedName>
</protein>
<feature type="transmembrane region" description="Helical" evidence="1">
    <location>
        <begin position="353"/>
        <end position="378"/>
    </location>
</feature>
<dbReference type="Pfam" id="PF01970">
    <property type="entry name" value="TctA"/>
    <property type="match status" value="1"/>
</dbReference>
<evidence type="ECO:0000259" key="2">
    <source>
        <dbReference type="Pfam" id="PF01970"/>
    </source>
</evidence>
<keyword evidence="1" id="KW-0812">Transmembrane</keyword>
<dbReference type="AlphaFoldDB" id="A0A1H6IMU9"/>
<dbReference type="RefSeq" id="WP_092816730.1">
    <property type="nucleotide sequence ID" value="NZ_FNWU01000003.1"/>
</dbReference>
<sequence>MTAVQPIIEALGILFTPGNLAILIAGVCVGVVAGSIPGFTGANTVAIALPITLPMSPAIALAFMSAIYIGANYGGAIPAVLINTPGTSGATATVLDAFPMSRQGKASKALGISILASVIGGILAAIIILVLLDPIGQLAFQFTNREIFVLGLFGLAAVGATLGENLRKGLFSGFLGLLIAAMPIDPTTGQRRLDFGYFALYDEVPFIPIIIGVFAITELFFLINQDQISEDTSVKTSYSGILEGFRYVISRPFQTLRAMTVGLLVGSMPGAGTSIANFVSWAIAKLMSSDPSSFGEGNPDGVIASESSNSAVTAGSLVPTLALGIPGSGTTAVMLGALLLHGVQPGPTFMQDFAFEANLIIVSLLISNVILLIFAFAISRYIVRVVLLPSRYIVPVILVLTVIGAYALRTSMFDAWLMLLFGIVGVVMRQNDYPAVPLILGVVLGPIVESAFLRSMLISGNDYTYFFETTIANIFWVLIAVSLLGRPLANLLKQVLQPRFAGLFD</sequence>
<feature type="transmembrane region" description="Helical" evidence="1">
    <location>
        <begin position="110"/>
        <end position="132"/>
    </location>
</feature>
<feature type="transmembrane region" description="Helical" evidence="1">
    <location>
        <begin position="169"/>
        <end position="184"/>
    </location>
</feature>
<feature type="transmembrane region" description="Helical" evidence="1">
    <location>
        <begin position="435"/>
        <end position="453"/>
    </location>
</feature>
<feature type="transmembrane region" description="Helical" evidence="1">
    <location>
        <begin position="144"/>
        <end position="162"/>
    </location>
</feature>
<proteinExistence type="predicted"/>
<dbReference type="PANTHER" id="PTHR35342:SF5">
    <property type="entry name" value="TRICARBOXYLIC TRANSPORT PROTEIN"/>
    <property type="match status" value="1"/>
</dbReference>
<dbReference type="STRING" id="1267564.SAMN05192561_103161"/>
<keyword evidence="1" id="KW-1133">Transmembrane helix</keyword>
<dbReference type="OrthoDB" id="199846at2157"/>
<feature type="transmembrane region" description="Helical" evidence="1">
    <location>
        <begin position="46"/>
        <end position="69"/>
    </location>
</feature>
<evidence type="ECO:0000313" key="4">
    <source>
        <dbReference type="Proteomes" id="UP000199215"/>
    </source>
</evidence>
<dbReference type="Proteomes" id="UP000199215">
    <property type="component" value="Unassembled WGS sequence"/>
</dbReference>
<keyword evidence="1" id="KW-0472">Membrane</keyword>
<feature type="transmembrane region" description="Helical" evidence="1">
    <location>
        <begin position="465"/>
        <end position="485"/>
    </location>
</feature>
<keyword evidence="4" id="KW-1185">Reference proteome</keyword>
<gene>
    <name evidence="3" type="ORF">SAMN05192561_103161</name>
</gene>
<feature type="transmembrane region" description="Helical" evidence="1">
    <location>
        <begin position="413"/>
        <end position="429"/>
    </location>
</feature>
<dbReference type="EMBL" id="FNWU01000003">
    <property type="protein sequence ID" value="SEH50024.1"/>
    <property type="molecule type" value="Genomic_DNA"/>
</dbReference>
<feature type="transmembrane region" description="Helical" evidence="1">
    <location>
        <begin position="261"/>
        <end position="284"/>
    </location>
</feature>
<organism evidence="3 4">
    <name type="scientific">Halopenitus malekzadehii</name>
    <dbReference type="NCBI Taxonomy" id="1267564"/>
    <lineage>
        <taxon>Archaea</taxon>
        <taxon>Methanobacteriati</taxon>
        <taxon>Methanobacteriota</taxon>
        <taxon>Stenosarchaea group</taxon>
        <taxon>Halobacteria</taxon>
        <taxon>Halobacteriales</taxon>
        <taxon>Haloferacaceae</taxon>
        <taxon>Halopenitus</taxon>
    </lineage>
</organism>
<evidence type="ECO:0000256" key="1">
    <source>
        <dbReference type="SAM" id="Phobius"/>
    </source>
</evidence>
<feature type="transmembrane region" description="Helical" evidence="1">
    <location>
        <begin position="204"/>
        <end position="223"/>
    </location>
</feature>